<evidence type="ECO:0000256" key="1">
    <source>
        <dbReference type="SAM" id="Phobius"/>
    </source>
</evidence>
<keyword evidence="4" id="KW-1185">Reference proteome</keyword>
<feature type="domain" description="DUF6594" evidence="2">
    <location>
        <begin position="19"/>
        <end position="281"/>
    </location>
</feature>
<keyword evidence="1" id="KW-0812">Transmembrane</keyword>
<dbReference type="Proteomes" id="UP000799291">
    <property type="component" value="Unassembled WGS sequence"/>
</dbReference>
<evidence type="ECO:0000313" key="3">
    <source>
        <dbReference type="EMBL" id="KAF2682474.1"/>
    </source>
</evidence>
<dbReference type="PANTHER" id="PTHR34502:SF4">
    <property type="entry name" value="DUF6594 DOMAIN-CONTAINING PROTEIN"/>
    <property type="match status" value="1"/>
</dbReference>
<dbReference type="OrthoDB" id="3793504at2759"/>
<accession>A0A6G1IW42</accession>
<reference evidence="3" key="1">
    <citation type="journal article" date="2020" name="Stud. Mycol.">
        <title>101 Dothideomycetes genomes: a test case for predicting lifestyles and emergence of pathogens.</title>
        <authorList>
            <person name="Haridas S."/>
            <person name="Albert R."/>
            <person name="Binder M."/>
            <person name="Bloem J."/>
            <person name="Labutti K."/>
            <person name="Salamov A."/>
            <person name="Andreopoulos B."/>
            <person name="Baker S."/>
            <person name="Barry K."/>
            <person name="Bills G."/>
            <person name="Bluhm B."/>
            <person name="Cannon C."/>
            <person name="Castanera R."/>
            <person name="Culley D."/>
            <person name="Daum C."/>
            <person name="Ezra D."/>
            <person name="Gonzalez J."/>
            <person name="Henrissat B."/>
            <person name="Kuo A."/>
            <person name="Liang C."/>
            <person name="Lipzen A."/>
            <person name="Lutzoni F."/>
            <person name="Magnuson J."/>
            <person name="Mondo S."/>
            <person name="Nolan M."/>
            <person name="Ohm R."/>
            <person name="Pangilinan J."/>
            <person name="Park H.-J."/>
            <person name="Ramirez L."/>
            <person name="Alfaro M."/>
            <person name="Sun H."/>
            <person name="Tritt A."/>
            <person name="Yoshinaga Y."/>
            <person name="Zwiers L.-H."/>
            <person name="Turgeon B."/>
            <person name="Goodwin S."/>
            <person name="Spatafora J."/>
            <person name="Crous P."/>
            <person name="Grigoriev I."/>
        </authorList>
    </citation>
    <scope>NUCLEOTIDE SEQUENCE</scope>
    <source>
        <strain evidence="3">CBS 122367</strain>
    </source>
</reference>
<evidence type="ECO:0000313" key="4">
    <source>
        <dbReference type="Proteomes" id="UP000799291"/>
    </source>
</evidence>
<evidence type="ECO:0000259" key="2">
    <source>
        <dbReference type="Pfam" id="PF20237"/>
    </source>
</evidence>
<feature type="transmembrane region" description="Helical" evidence="1">
    <location>
        <begin position="218"/>
        <end position="236"/>
    </location>
</feature>
<dbReference type="InterPro" id="IPR046529">
    <property type="entry name" value="DUF6594"/>
</dbReference>
<feature type="transmembrane region" description="Helical" evidence="1">
    <location>
        <begin position="242"/>
        <end position="259"/>
    </location>
</feature>
<keyword evidence="1" id="KW-0472">Membrane</keyword>
<protein>
    <recommendedName>
        <fullName evidence="2">DUF6594 domain-containing protein</fullName>
    </recommendedName>
</protein>
<dbReference type="EMBL" id="MU005587">
    <property type="protein sequence ID" value="KAF2682474.1"/>
    <property type="molecule type" value="Genomic_DNA"/>
</dbReference>
<dbReference type="AlphaFoldDB" id="A0A6G1IW42"/>
<proteinExistence type="predicted"/>
<name>A0A6G1IW42_9PLEO</name>
<dbReference type="PANTHER" id="PTHR34502">
    <property type="entry name" value="DUF6594 DOMAIN-CONTAINING PROTEIN-RELATED"/>
    <property type="match status" value="1"/>
</dbReference>
<keyword evidence="1" id="KW-1133">Transmembrane helix</keyword>
<dbReference type="Pfam" id="PF20237">
    <property type="entry name" value="DUF6594"/>
    <property type="match status" value="1"/>
</dbReference>
<sequence length="297" mass="33620">MQARPSTRTPAFAFAQFYRDCASYPEIPKFRRLGAQWTKKLYDDLEELLKKEQELDRTIESAWRRDGGFPATFLDCPRSLAEGKQPLLEEWSKYEKLLRTYSKDLCLFNQLFQLPDHAPYFSKRLNLYSYLFHNGGFGPTDETGAAAAYQDPNSRDFVAAVGNDSSDILTNFVAYHVDWIEEHVLQRLRPLLRFGRPPQQVAQQTGVRWTTIVKTIDAFTCLFVPFMLTCTMFALARTRPPMVRIGVVGALGLVFSLSAKLISGKMSRGETFAFTAAFFAVASVFVSTTGDNISKAL</sequence>
<gene>
    <name evidence="3" type="ORF">K458DRAFT_405734</name>
</gene>
<organism evidence="3 4">
    <name type="scientific">Lentithecium fluviatile CBS 122367</name>
    <dbReference type="NCBI Taxonomy" id="1168545"/>
    <lineage>
        <taxon>Eukaryota</taxon>
        <taxon>Fungi</taxon>
        <taxon>Dikarya</taxon>
        <taxon>Ascomycota</taxon>
        <taxon>Pezizomycotina</taxon>
        <taxon>Dothideomycetes</taxon>
        <taxon>Pleosporomycetidae</taxon>
        <taxon>Pleosporales</taxon>
        <taxon>Massarineae</taxon>
        <taxon>Lentitheciaceae</taxon>
        <taxon>Lentithecium</taxon>
    </lineage>
</organism>
<feature type="transmembrane region" description="Helical" evidence="1">
    <location>
        <begin position="271"/>
        <end position="290"/>
    </location>
</feature>